<dbReference type="PANTHER" id="PTHR21180:SF32">
    <property type="entry name" value="ENDONUCLEASE_EXONUCLEASE_PHOSPHATASE FAMILY DOMAIN-CONTAINING PROTEIN 1"/>
    <property type="match status" value="1"/>
</dbReference>
<comment type="caution">
    <text evidence="3">The sequence shown here is derived from an EMBL/GenBank/DDBJ whole genome shotgun (WGS) entry which is preliminary data.</text>
</comment>
<dbReference type="InterPro" id="IPR051675">
    <property type="entry name" value="Endo/Exo/Phosphatase_dom_1"/>
</dbReference>
<dbReference type="NCBIfam" id="TIGR00426">
    <property type="entry name" value="competence protein ComEA helix-hairpin-helix repeat region"/>
    <property type="match status" value="1"/>
</dbReference>
<dbReference type="Pfam" id="PF12836">
    <property type="entry name" value="HHH_3"/>
    <property type="match status" value="1"/>
</dbReference>
<keyword evidence="4" id="KW-1185">Reference proteome</keyword>
<dbReference type="InterPro" id="IPR019554">
    <property type="entry name" value="Soluble_ligand-bd"/>
</dbReference>
<dbReference type="EMBL" id="SOAZ01000008">
    <property type="protein sequence ID" value="TDT61221.1"/>
    <property type="molecule type" value="Genomic_DNA"/>
</dbReference>
<keyword evidence="1" id="KW-0812">Transmembrane</keyword>
<protein>
    <submittedName>
        <fullName evidence="3">Competence protein ComEA</fullName>
    </submittedName>
</protein>
<dbReference type="InterPro" id="IPR010994">
    <property type="entry name" value="RuvA_2-like"/>
</dbReference>
<evidence type="ECO:0000313" key="3">
    <source>
        <dbReference type="EMBL" id="TDT61221.1"/>
    </source>
</evidence>
<dbReference type="AlphaFoldDB" id="A0A4R7KQ26"/>
<dbReference type="Gene3D" id="3.10.560.10">
    <property type="entry name" value="Outer membrane lipoprotein wza domain like"/>
    <property type="match status" value="1"/>
</dbReference>
<keyword evidence="1" id="KW-0472">Membrane</keyword>
<dbReference type="SMART" id="SM00278">
    <property type="entry name" value="HhH1"/>
    <property type="match status" value="2"/>
</dbReference>
<dbReference type="InterPro" id="IPR004509">
    <property type="entry name" value="Competence_ComEA_HhH"/>
</dbReference>
<name>A0A4R7KQ26_9CLOT</name>
<dbReference type="InterPro" id="IPR003583">
    <property type="entry name" value="Hlx-hairpin-Hlx_DNA-bd_motif"/>
</dbReference>
<dbReference type="Pfam" id="PF10531">
    <property type="entry name" value="SLBB"/>
    <property type="match status" value="1"/>
</dbReference>
<feature type="domain" description="Helix-hairpin-helix DNA-binding motif class 1" evidence="2">
    <location>
        <begin position="144"/>
        <end position="163"/>
    </location>
</feature>
<accession>A0A4R7KQ26</accession>
<dbReference type="GO" id="GO:0003677">
    <property type="term" value="F:DNA binding"/>
    <property type="evidence" value="ECO:0007669"/>
    <property type="project" value="InterPro"/>
</dbReference>
<feature type="transmembrane region" description="Helical" evidence="1">
    <location>
        <begin position="9"/>
        <end position="27"/>
    </location>
</feature>
<dbReference type="Gene3D" id="1.10.150.280">
    <property type="entry name" value="AF1531-like domain"/>
    <property type="match status" value="1"/>
</dbReference>
<dbReference type="GO" id="GO:0015627">
    <property type="term" value="C:type II protein secretion system complex"/>
    <property type="evidence" value="ECO:0007669"/>
    <property type="project" value="TreeGrafter"/>
</dbReference>
<organism evidence="3 4">
    <name type="scientific">Fonticella tunisiensis</name>
    <dbReference type="NCBI Taxonomy" id="1096341"/>
    <lineage>
        <taxon>Bacteria</taxon>
        <taxon>Bacillati</taxon>
        <taxon>Bacillota</taxon>
        <taxon>Clostridia</taxon>
        <taxon>Eubacteriales</taxon>
        <taxon>Clostridiaceae</taxon>
        <taxon>Fonticella</taxon>
    </lineage>
</organism>
<dbReference type="PANTHER" id="PTHR21180">
    <property type="entry name" value="ENDONUCLEASE/EXONUCLEASE/PHOSPHATASE FAMILY DOMAIN-CONTAINING PROTEIN 1"/>
    <property type="match status" value="1"/>
</dbReference>
<dbReference type="GO" id="GO:0015628">
    <property type="term" value="P:protein secretion by the type II secretion system"/>
    <property type="evidence" value="ECO:0007669"/>
    <property type="project" value="TreeGrafter"/>
</dbReference>
<dbReference type="OrthoDB" id="9790239at2"/>
<gene>
    <name evidence="3" type="ORF">EDD71_108123</name>
</gene>
<dbReference type="Proteomes" id="UP000295325">
    <property type="component" value="Unassembled WGS sequence"/>
</dbReference>
<sequence>MDLTRREKIGLIAFSIIVLFFISAIYFNNKKKTEIEVVRNVNSYQPEGKAQPDKISVYICGEVKKPGVYTLNDGDRIEKLISMAGGFTEKADVLRINLAAKLKDEDFIIVHPKAALSENTGEISQSLSAITSDGKININTAGIEDLKKLDGIGDALAQRIIDYRDKNGYFKDIKDIKNVSGIGDSRFKAIEDKITVR</sequence>
<keyword evidence="1" id="KW-1133">Transmembrane helix</keyword>
<dbReference type="RefSeq" id="WP_133627960.1">
    <property type="nucleotide sequence ID" value="NZ_SOAZ01000008.1"/>
</dbReference>
<dbReference type="GO" id="GO:0006281">
    <property type="term" value="P:DNA repair"/>
    <property type="evidence" value="ECO:0007669"/>
    <property type="project" value="InterPro"/>
</dbReference>
<reference evidence="3 4" key="1">
    <citation type="submission" date="2019-03" db="EMBL/GenBank/DDBJ databases">
        <title>Genomic Encyclopedia of Type Strains, Phase IV (KMG-IV): sequencing the most valuable type-strain genomes for metagenomic binning, comparative biology and taxonomic classification.</title>
        <authorList>
            <person name="Goeker M."/>
        </authorList>
    </citation>
    <scope>NUCLEOTIDE SEQUENCE [LARGE SCALE GENOMIC DNA]</scope>
    <source>
        <strain evidence="3 4">DSM 24455</strain>
    </source>
</reference>
<dbReference type="SUPFAM" id="SSF47781">
    <property type="entry name" value="RuvA domain 2-like"/>
    <property type="match status" value="1"/>
</dbReference>
<proteinExistence type="predicted"/>
<evidence type="ECO:0000313" key="4">
    <source>
        <dbReference type="Proteomes" id="UP000295325"/>
    </source>
</evidence>
<evidence type="ECO:0000259" key="2">
    <source>
        <dbReference type="SMART" id="SM00278"/>
    </source>
</evidence>
<evidence type="ECO:0000256" key="1">
    <source>
        <dbReference type="SAM" id="Phobius"/>
    </source>
</evidence>
<feature type="domain" description="Helix-hairpin-helix DNA-binding motif class 1" evidence="2">
    <location>
        <begin position="174"/>
        <end position="193"/>
    </location>
</feature>